<name>L0F8L4_DESDL</name>
<dbReference type="EMBL" id="CP003344">
    <property type="protein sequence ID" value="AGA69298.1"/>
    <property type="molecule type" value="Genomic_DNA"/>
</dbReference>
<evidence type="ECO:0000313" key="2">
    <source>
        <dbReference type="Proteomes" id="UP000010797"/>
    </source>
</evidence>
<protein>
    <submittedName>
        <fullName evidence="1">Uncharacterized protein</fullName>
    </submittedName>
</protein>
<dbReference type="eggNOG" id="ENOG5033JW1">
    <property type="taxonomic scope" value="Bacteria"/>
</dbReference>
<organism evidence="1 2">
    <name type="scientific">Desulfitobacterium dichloroeliminans (strain LMG P-21439 / DCA1)</name>
    <dbReference type="NCBI Taxonomy" id="871963"/>
    <lineage>
        <taxon>Bacteria</taxon>
        <taxon>Bacillati</taxon>
        <taxon>Bacillota</taxon>
        <taxon>Clostridia</taxon>
        <taxon>Eubacteriales</taxon>
        <taxon>Desulfitobacteriaceae</taxon>
        <taxon>Desulfitobacterium</taxon>
    </lineage>
</organism>
<dbReference type="OrthoDB" id="1938377at2"/>
<reference evidence="2" key="1">
    <citation type="submission" date="2012-02" db="EMBL/GenBank/DDBJ databases">
        <title>Complete sequence of Desulfitobacterium dichloroeliminans LMG P-21439.</title>
        <authorList>
            <person name="Lucas S."/>
            <person name="Han J."/>
            <person name="Lapidus A."/>
            <person name="Cheng J.-F."/>
            <person name="Goodwin L."/>
            <person name="Pitluck S."/>
            <person name="Peters L."/>
            <person name="Ovchinnikova G."/>
            <person name="Teshima H."/>
            <person name="Detter J.C."/>
            <person name="Han C."/>
            <person name="Tapia R."/>
            <person name="Land M."/>
            <person name="Hauser L."/>
            <person name="Kyrpides N."/>
            <person name="Ivanova N."/>
            <person name="Pagani I."/>
            <person name="Kruse T."/>
            <person name="de Vos W.M."/>
            <person name="Boon N."/>
            <person name="Smidt H."/>
            <person name="Woyke T."/>
        </authorList>
    </citation>
    <scope>NUCLEOTIDE SEQUENCE [LARGE SCALE GENOMIC DNA]</scope>
    <source>
        <strain evidence="2">LMG P-21439 / DCA1</strain>
    </source>
</reference>
<proteinExistence type="predicted"/>
<evidence type="ECO:0000313" key="1">
    <source>
        <dbReference type="EMBL" id="AGA69298.1"/>
    </source>
</evidence>
<dbReference type="RefSeq" id="WP_015262285.1">
    <property type="nucleotide sequence ID" value="NC_019903.1"/>
</dbReference>
<dbReference type="STRING" id="871963.Desdi_1849"/>
<gene>
    <name evidence="1" type="ordered locus">Desdi_1849</name>
</gene>
<dbReference type="KEGG" id="ddl:Desdi_1849"/>
<dbReference type="HOGENOM" id="CLU_195860_0_0_9"/>
<accession>L0F8L4</accession>
<keyword evidence="2" id="KW-1185">Reference proteome</keyword>
<sequence>MKSYGEPCVIEDRLCTECGECDCCELDSNKICDNCCQCIESTADYVGVEIEEILVNTEEIDSLKGEQSKRAFRIKR</sequence>
<dbReference type="AlphaFoldDB" id="L0F8L4"/>
<dbReference type="Proteomes" id="UP000010797">
    <property type="component" value="Chromosome"/>
</dbReference>